<evidence type="ECO:0000313" key="2">
    <source>
        <dbReference type="Proteomes" id="UP000541444"/>
    </source>
</evidence>
<protein>
    <submittedName>
        <fullName evidence="1">Uncharacterized protein</fullName>
    </submittedName>
</protein>
<comment type="caution">
    <text evidence="1">The sequence shown here is derived from an EMBL/GenBank/DDBJ whole genome shotgun (WGS) entry which is preliminary data.</text>
</comment>
<sequence>MMGDYDSNEEDMIALAAAAIAASHYCENNISKEPCRNSKLTGKKYIVELVDGNPVRIKIVQERYQHSGETVRRHFNTALDVVVSLAPKFLQRAKPDTLKEILNDIRFFSIF</sequence>
<dbReference type="OrthoDB" id="1681765at2759"/>
<dbReference type="Proteomes" id="UP000541444">
    <property type="component" value="Unassembled WGS sequence"/>
</dbReference>
<organism evidence="1 2">
    <name type="scientific">Kingdonia uniflora</name>
    <dbReference type="NCBI Taxonomy" id="39325"/>
    <lineage>
        <taxon>Eukaryota</taxon>
        <taxon>Viridiplantae</taxon>
        <taxon>Streptophyta</taxon>
        <taxon>Embryophyta</taxon>
        <taxon>Tracheophyta</taxon>
        <taxon>Spermatophyta</taxon>
        <taxon>Magnoliopsida</taxon>
        <taxon>Ranunculales</taxon>
        <taxon>Circaeasteraceae</taxon>
        <taxon>Kingdonia</taxon>
    </lineage>
</organism>
<evidence type="ECO:0000313" key="1">
    <source>
        <dbReference type="EMBL" id="KAF6169393.1"/>
    </source>
</evidence>
<reference evidence="1 2" key="1">
    <citation type="journal article" date="2020" name="IScience">
        <title>Genome Sequencing of the Endangered Kingdonia uniflora (Circaeasteraceae, Ranunculales) Reveals Potential Mechanisms of Evolutionary Specialization.</title>
        <authorList>
            <person name="Sun Y."/>
            <person name="Deng T."/>
            <person name="Zhang A."/>
            <person name="Moore M.J."/>
            <person name="Landis J.B."/>
            <person name="Lin N."/>
            <person name="Zhang H."/>
            <person name="Zhang X."/>
            <person name="Huang J."/>
            <person name="Zhang X."/>
            <person name="Sun H."/>
            <person name="Wang H."/>
        </authorList>
    </citation>
    <scope>NUCLEOTIDE SEQUENCE [LARGE SCALE GENOMIC DNA]</scope>
    <source>
        <strain evidence="1">TB1705</strain>
        <tissue evidence="1">Leaf</tissue>
    </source>
</reference>
<name>A0A7J7NQM9_9MAGN</name>
<gene>
    <name evidence="1" type="ORF">GIB67_002880</name>
</gene>
<dbReference type="AlphaFoldDB" id="A0A7J7NQM9"/>
<accession>A0A7J7NQM9</accession>
<dbReference type="EMBL" id="JACGCM010000664">
    <property type="protein sequence ID" value="KAF6169393.1"/>
    <property type="molecule type" value="Genomic_DNA"/>
</dbReference>
<proteinExistence type="predicted"/>
<keyword evidence="2" id="KW-1185">Reference proteome</keyword>